<evidence type="ECO:0000259" key="6">
    <source>
        <dbReference type="SMART" id="SM00563"/>
    </source>
</evidence>
<comment type="caution">
    <text evidence="7">The sequence shown here is derived from an EMBL/GenBank/DDBJ whole genome shotgun (WGS) entry which is preliminary data.</text>
</comment>
<dbReference type="CDD" id="cd07993">
    <property type="entry name" value="LPLAT_DHAPAT-like"/>
    <property type="match status" value="1"/>
</dbReference>
<dbReference type="RefSeq" id="WP_048423181.1">
    <property type="nucleotide sequence ID" value="NZ_JYNU01000013.1"/>
</dbReference>
<dbReference type="PATRIC" id="fig|1807.14.peg.2324"/>
<dbReference type="InterPro" id="IPR022284">
    <property type="entry name" value="GPAT/DHAPAT"/>
</dbReference>
<dbReference type="SUPFAM" id="SSF69593">
    <property type="entry name" value="Glycerol-3-phosphate (1)-acyltransferase"/>
    <property type="match status" value="1"/>
</dbReference>
<keyword evidence="5 7" id="KW-0012">Acyltransferase</keyword>
<dbReference type="EMBL" id="JYNU01000013">
    <property type="protein sequence ID" value="KMO76311.1"/>
    <property type="molecule type" value="Genomic_DNA"/>
</dbReference>
<dbReference type="EC" id="2.3.1.15" evidence="7"/>
<keyword evidence="3 7" id="KW-0808">Transferase</keyword>
<dbReference type="AlphaFoldDB" id="A0A0J6YV21"/>
<dbReference type="Proteomes" id="UP000036313">
    <property type="component" value="Unassembled WGS sequence"/>
</dbReference>
<dbReference type="GO" id="GO:0005886">
    <property type="term" value="C:plasma membrane"/>
    <property type="evidence" value="ECO:0007669"/>
    <property type="project" value="TreeGrafter"/>
</dbReference>
<dbReference type="InterPro" id="IPR045520">
    <property type="entry name" value="GPAT/DHAPAT_C"/>
</dbReference>
<dbReference type="PANTHER" id="PTHR12563:SF17">
    <property type="entry name" value="DIHYDROXYACETONE PHOSPHATE ACYLTRANSFERASE"/>
    <property type="match status" value="1"/>
</dbReference>
<dbReference type="NCBIfam" id="NF002886">
    <property type="entry name" value="PRK03355.1"/>
    <property type="match status" value="1"/>
</dbReference>
<name>A0A0J6YV21_9MYCO</name>
<evidence type="ECO:0000256" key="3">
    <source>
        <dbReference type="ARBA" id="ARBA00022679"/>
    </source>
</evidence>
<proteinExistence type="inferred from homology"/>
<organism evidence="7 8">
    <name type="scientific">Mycolicibacterium obuense</name>
    <dbReference type="NCBI Taxonomy" id="1807"/>
    <lineage>
        <taxon>Bacteria</taxon>
        <taxon>Bacillati</taxon>
        <taxon>Actinomycetota</taxon>
        <taxon>Actinomycetes</taxon>
        <taxon>Mycobacteriales</taxon>
        <taxon>Mycobacteriaceae</taxon>
        <taxon>Mycolicibacterium</taxon>
    </lineage>
</organism>
<evidence type="ECO:0000256" key="5">
    <source>
        <dbReference type="ARBA" id="ARBA00023315"/>
    </source>
</evidence>
<dbReference type="PIRSF" id="PIRSF000437">
    <property type="entry name" value="GPAT_DHAPAT"/>
    <property type="match status" value="1"/>
</dbReference>
<sequence>MESLEDPIATFRVTQDALVLAWIASGVERQLVEQWMAEQRRARPDIDLRLIQLPHGGPPSASLLDLVADDLRRSRDRLVVPVRMFWSRDESASNWRALGTLLSGRDPYRPSPRRQARIVRSDPSRARIVEAEPATVTELDRRWRDTTSAGADRDFAGFVIRRARLALERAEYRLLGPEYKSPRLVKPELLASLRFQEGVRRIPGATLTEAGGILDEMATGWSRWSVDFVPWLGRMIFRRGFERDLDYDDSDVSAMSEAFAVHPAVLLFSHRSNLDALVLAVAMRDNHLPRAHLFGGINMAFGVLGPIMRRSGVIFIRRNIGDNQLYKYVLKQYVSYLVEKRFNLTWSIEGGRSRTGHMLPPRLGLLSYVVDSYAESRSEDILLQPVSISFDQLHETAEYAAYARGADKAPEGMRWFVDFIRAQGQRHYGKIYVRFPAAVSMRAHLGTPQQLRDAEPAARRLALQKMAFEVGSRIQHATPISATALICAVLLADRGRARTLEEIHAAMQDWLDYVERRDAPVTESAHRLREVQGVGSALDSVSGGHPVTRVDGGWTPVWVITADREHEAAFYRNTISHVFLERAITELALVHAARSGGDRRAAFWSQSAQLRDLLKFDFYFVNTSTYREHICAELAHLGDWEAAISAGEAGVVDLLRGKGPITAPTFLRSFFEAYSIVADVLGASAGAPPERDVIKQALGIGRQYLAQGRIRSSESVSTLLFGTAMKIAGDRGLLVGNERGRADLRDRVTGVLRDLDRLATPSTVSVAM</sequence>
<evidence type="ECO:0000313" key="7">
    <source>
        <dbReference type="EMBL" id="KMO76311.1"/>
    </source>
</evidence>
<dbReference type="InterPro" id="IPR041728">
    <property type="entry name" value="GPAT/DHAPAT_LPLAT"/>
</dbReference>
<dbReference type="SMART" id="SM00563">
    <property type="entry name" value="PlsC"/>
    <property type="match status" value="1"/>
</dbReference>
<dbReference type="InterPro" id="IPR002123">
    <property type="entry name" value="Plipid/glycerol_acylTrfase"/>
</dbReference>
<comment type="similarity">
    <text evidence="2">Belongs to the GPAT/DAPAT family.</text>
</comment>
<dbReference type="GO" id="GO:0004366">
    <property type="term" value="F:glycerol-3-phosphate O-acyltransferase activity"/>
    <property type="evidence" value="ECO:0007669"/>
    <property type="project" value="UniProtKB-EC"/>
</dbReference>
<evidence type="ECO:0000256" key="2">
    <source>
        <dbReference type="ARBA" id="ARBA00007937"/>
    </source>
</evidence>
<protein>
    <submittedName>
        <fullName evidence="7">Glycerol-3-phosphate acyltransferase</fullName>
        <ecNumber evidence="7">2.3.1.15</ecNumber>
    </submittedName>
</protein>
<dbReference type="PANTHER" id="PTHR12563">
    <property type="entry name" value="GLYCEROL-3-PHOSPHATE ACYLTRANSFERASE"/>
    <property type="match status" value="1"/>
</dbReference>
<evidence type="ECO:0000256" key="1">
    <source>
        <dbReference type="ARBA" id="ARBA00004184"/>
    </source>
</evidence>
<evidence type="ECO:0000256" key="4">
    <source>
        <dbReference type="ARBA" id="ARBA00023136"/>
    </source>
</evidence>
<dbReference type="Pfam" id="PF19277">
    <property type="entry name" value="GPAT_C"/>
    <property type="match status" value="1"/>
</dbReference>
<reference evidence="7 8" key="1">
    <citation type="journal article" date="2015" name="Genome Biol. Evol.">
        <title>Characterization of Three Mycobacterium spp. with Potential Use in Bioremediation by Genome Sequencing and Comparative Genomics.</title>
        <authorList>
            <person name="Das S."/>
            <person name="Pettersson B.M."/>
            <person name="Behra P.R."/>
            <person name="Ramesh M."/>
            <person name="Dasgupta S."/>
            <person name="Bhattacharya A."/>
            <person name="Kirsebom L.A."/>
        </authorList>
    </citation>
    <scope>NUCLEOTIDE SEQUENCE [LARGE SCALE GENOMIC DNA]</scope>
    <source>
        <strain evidence="7 8">DSM 44075</strain>
    </source>
</reference>
<accession>A0A0J6YV21</accession>
<dbReference type="Pfam" id="PF01553">
    <property type="entry name" value="Acyltransferase"/>
    <property type="match status" value="1"/>
</dbReference>
<keyword evidence="4" id="KW-0472">Membrane</keyword>
<gene>
    <name evidence="7" type="primary">plsB_2</name>
    <name evidence="7" type="ORF">MOBUDSM44075_02303</name>
</gene>
<evidence type="ECO:0000313" key="8">
    <source>
        <dbReference type="Proteomes" id="UP000036313"/>
    </source>
</evidence>
<dbReference type="GO" id="GO:0012505">
    <property type="term" value="C:endomembrane system"/>
    <property type="evidence" value="ECO:0007669"/>
    <property type="project" value="UniProtKB-SubCell"/>
</dbReference>
<feature type="domain" description="Phospholipid/glycerol acyltransferase" evidence="6">
    <location>
        <begin position="264"/>
        <end position="391"/>
    </location>
</feature>
<dbReference type="GO" id="GO:0006629">
    <property type="term" value="P:lipid metabolic process"/>
    <property type="evidence" value="ECO:0007669"/>
    <property type="project" value="InterPro"/>
</dbReference>
<comment type="subcellular location">
    <subcellularLocation>
        <location evidence="1">Endomembrane system</location>
        <topology evidence="1">Peripheral membrane protein</topology>
    </subcellularLocation>
</comment>